<accession>A0AAD6SIZ0</accession>
<keyword evidence="3" id="KW-1185">Reference proteome</keyword>
<reference evidence="2" key="1">
    <citation type="submission" date="2023-03" db="EMBL/GenBank/DDBJ databases">
        <title>Massive genome expansion in bonnet fungi (Mycena s.s.) driven by repeated elements and novel gene families across ecological guilds.</title>
        <authorList>
            <consortium name="Lawrence Berkeley National Laboratory"/>
            <person name="Harder C.B."/>
            <person name="Miyauchi S."/>
            <person name="Viragh M."/>
            <person name="Kuo A."/>
            <person name="Thoen E."/>
            <person name="Andreopoulos B."/>
            <person name="Lu D."/>
            <person name="Skrede I."/>
            <person name="Drula E."/>
            <person name="Henrissat B."/>
            <person name="Morin E."/>
            <person name="Kohler A."/>
            <person name="Barry K."/>
            <person name="LaButti K."/>
            <person name="Morin E."/>
            <person name="Salamov A."/>
            <person name="Lipzen A."/>
            <person name="Mereny Z."/>
            <person name="Hegedus B."/>
            <person name="Baldrian P."/>
            <person name="Stursova M."/>
            <person name="Weitz H."/>
            <person name="Taylor A."/>
            <person name="Grigoriev I.V."/>
            <person name="Nagy L.G."/>
            <person name="Martin F."/>
            <person name="Kauserud H."/>
        </authorList>
    </citation>
    <scope>NUCLEOTIDE SEQUENCE</scope>
    <source>
        <strain evidence="2">CBHHK200</strain>
    </source>
</reference>
<dbReference type="EMBL" id="JARJCM010000118">
    <property type="protein sequence ID" value="KAJ7027888.1"/>
    <property type="molecule type" value="Genomic_DNA"/>
</dbReference>
<evidence type="ECO:0000313" key="3">
    <source>
        <dbReference type="Proteomes" id="UP001218188"/>
    </source>
</evidence>
<evidence type="ECO:0000256" key="1">
    <source>
        <dbReference type="SAM" id="MobiDB-lite"/>
    </source>
</evidence>
<feature type="region of interest" description="Disordered" evidence="1">
    <location>
        <begin position="93"/>
        <end position="162"/>
    </location>
</feature>
<dbReference type="AlphaFoldDB" id="A0AAD6SIZ0"/>
<name>A0AAD6SIZ0_9AGAR</name>
<protein>
    <submittedName>
        <fullName evidence="2">Uncharacterized protein</fullName>
    </submittedName>
</protein>
<feature type="compositionally biased region" description="Polar residues" evidence="1">
    <location>
        <begin position="123"/>
        <end position="137"/>
    </location>
</feature>
<sequence length="162" mass="18460">MGLKSATWLATHSFFLLYFHHLLRSLHVLNFKLKRDLRTLREDLKLPQACPRFVLGMSCLHRRSFIHRRLGAWRMSKLAARRCSLLRTLKPQGLTSSLPAPRRYLEDQQARSRPELEDLKTLESLNASESSFTTPQGLESPKLSAFKSRAAQAQGSSAQVST</sequence>
<gene>
    <name evidence="2" type="ORF">C8F04DRAFT_1189091</name>
</gene>
<dbReference type="Proteomes" id="UP001218188">
    <property type="component" value="Unassembled WGS sequence"/>
</dbReference>
<feature type="compositionally biased region" description="Basic and acidic residues" evidence="1">
    <location>
        <begin position="103"/>
        <end position="121"/>
    </location>
</feature>
<organism evidence="2 3">
    <name type="scientific">Mycena alexandri</name>
    <dbReference type="NCBI Taxonomy" id="1745969"/>
    <lineage>
        <taxon>Eukaryota</taxon>
        <taxon>Fungi</taxon>
        <taxon>Dikarya</taxon>
        <taxon>Basidiomycota</taxon>
        <taxon>Agaricomycotina</taxon>
        <taxon>Agaricomycetes</taxon>
        <taxon>Agaricomycetidae</taxon>
        <taxon>Agaricales</taxon>
        <taxon>Marasmiineae</taxon>
        <taxon>Mycenaceae</taxon>
        <taxon>Mycena</taxon>
    </lineage>
</organism>
<proteinExistence type="predicted"/>
<evidence type="ECO:0000313" key="2">
    <source>
        <dbReference type="EMBL" id="KAJ7027888.1"/>
    </source>
</evidence>
<feature type="compositionally biased region" description="Low complexity" evidence="1">
    <location>
        <begin position="148"/>
        <end position="162"/>
    </location>
</feature>
<comment type="caution">
    <text evidence="2">The sequence shown here is derived from an EMBL/GenBank/DDBJ whole genome shotgun (WGS) entry which is preliminary data.</text>
</comment>